<dbReference type="GO" id="GO:0006082">
    <property type="term" value="P:organic acid metabolic process"/>
    <property type="evidence" value="ECO:0007669"/>
    <property type="project" value="TreeGrafter"/>
</dbReference>
<name>A0A5E4B4Q6_MARMO</name>
<evidence type="ECO:0000256" key="12">
    <source>
        <dbReference type="SAM" id="MobiDB-lite"/>
    </source>
</evidence>
<evidence type="ECO:0000256" key="6">
    <source>
        <dbReference type="ARBA" id="ARBA00022824"/>
    </source>
</evidence>
<keyword evidence="14" id="KW-1185">Reference proteome</keyword>
<feature type="compositionally biased region" description="Basic residues" evidence="12">
    <location>
        <begin position="501"/>
        <end position="511"/>
    </location>
</feature>
<dbReference type="GO" id="GO:0016712">
    <property type="term" value="F:oxidoreductase activity, acting on paired donors, with incorporation or reduction of molecular oxygen, reduced flavin or flavoprotein as one donor, and incorporation of one atom of oxygen"/>
    <property type="evidence" value="ECO:0007669"/>
    <property type="project" value="TreeGrafter"/>
</dbReference>
<dbReference type="InterPro" id="IPR001128">
    <property type="entry name" value="Cyt_P450"/>
</dbReference>
<reference evidence="13" key="1">
    <citation type="submission" date="2019-04" db="EMBL/GenBank/DDBJ databases">
        <authorList>
            <person name="Alioto T."/>
            <person name="Alioto T."/>
        </authorList>
    </citation>
    <scope>NUCLEOTIDE SEQUENCE [LARGE SCALE GENOMIC DNA]</scope>
</reference>
<dbReference type="PANTHER" id="PTHR24300:SF368">
    <property type="entry name" value="CYTOCHROME P450, FAMILY 2, SUBFAMILY AB, POLYPEPTIDE 1"/>
    <property type="match status" value="1"/>
</dbReference>
<dbReference type="InterPro" id="IPR036396">
    <property type="entry name" value="Cyt_P450_sf"/>
</dbReference>
<keyword evidence="10" id="KW-0503">Monooxygenase</keyword>
<keyword evidence="9" id="KW-0408">Iron</keyword>
<evidence type="ECO:0000256" key="4">
    <source>
        <dbReference type="ARBA" id="ARBA00022617"/>
    </source>
</evidence>
<comment type="caution">
    <text evidence="13">The sequence shown here is derived from an EMBL/GenBank/DDBJ whole genome shotgun (WGS) entry which is preliminary data.</text>
</comment>
<gene>
    <name evidence="13" type="ORF">MONAX_5E031650</name>
</gene>
<dbReference type="AlphaFoldDB" id="A0A5E4B4Q6"/>
<sequence>MFSLLSGLAFLVGSFLFLKLGTFCWERSHLPPGPFPIPLLGNLWQLSFRLHPETLIQLAQTHGNVFTVWVGPTPVVVLNGFQAVKEALISNSEQFSGRPLTPLFQDLFGERGVICSNGHTWRQQRRFCLTTLRGLGLGKPALEAQLQEEAAELAEAFHRERGKDWGGAGLSHTLRAPTQVHIPAEEAEPCHICLRLGTCPPSTPKTSRTSNICTPLKMCPDPHPFPHGRPFNPQVPIVRSTARVIGALVFGHRFLSEEPIFQELIQAINFGLAFVSTTWRRIILGSPEERQPWVAYVTIDFGVYFGALRTALSCPELGPKWALGGTLSPQLYDMFPWALRHLPGPHQEIFRYQEALQGFICHEIIRCKLRTPEAPKNFISCYLTQITKVPLLENRYGRTDGTRTVRVYPKNPTPITGVVKRDTGVLIQDYSGDTISLVTIETQFALPEVTGPTTHRNPFSKDQYDSVGVSSTSSSTCVTTRDGVNRRYFWLSLMGCGHGRRYSTSRSRHNTVTRDTRSRTVPSTGTYRGTGGVTDVCREKDGSCR</sequence>
<dbReference type="GO" id="GO:0006805">
    <property type="term" value="P:xenobiotic metabolic process"/>
    <property type="evidence" value="ECO:0007669"/>
    <property type="project" value="TreeGrafter"/>
</dbReference>
<keyword evidence="8" id="KW-0560">Oxidoreductase</keyword>
<dbReference type="SUPFAM" id="SSF48264">
    <property type="entry name" value="Cytochrome P450"/>
    <property type="match status" value="2"/>
</dbReference>
<organism evidence="13 14">
    <name type="scientific">Marmota monax</name>
    <name type="common">Woodchuck</name>
    <dbReference type="NCBI Taxonomy" id="9995"/>
    <lineage>
        <taxon>Eukaryota</taxon>
        <taxon>Metazoa</taxon>
        <taxon>Chordata</taxon>
        <taxon>Craniata</taxon>
        <taxon>Vertebrata</taxon>
        <taxon>Euteleostomi</taxon>
        <taxon>Mammalia</taxon>
        <taxon>Eutheria</taxon>
        <taxon>Euarchontoglires</taxon>
        <taxon>Glires</taxon>
        <taxon>Rodentia</taxon>
        <taxon>Sciuromorpha</taxon>
        <taxon>Sciuridae</taxon>
        <taxon>Xerinae</taxon>
        <taxon>Marmotini</taxon>
        <taxon>Marmota</taxon>
    </lineage>
</organism>
<dbReference type="GO" id="GO:0020037">
    <property type="term" value="F:heme binding"/>
    <property type="evidence" value="ECO:0007669"/>
    <property type="project" value="InterPro"/>
</dbReference>
<dbReference type="PANTHER" id="PTHR24300">
    <property type="entry name" value="CYTOCHROME P450 508A4-RELATED"/>
    <property type="match status" value="1"/>
</dbReference>
<evidence type="ECO:0000313" key="14">
    <source>
        <dbReference type="Proteomes" id="UP000335636"/>
    </source>
</evidence>
<evidence type="ECO:0000256" key="3">
    <source>
        <dbReference type="ARBA" id="ARBA00010617"/>
    </source>
</evidence>
<evidence type="ECO:0000256" key="11">
    <source>
        <dbReference type="ARBA" id="ARBA00023136"/>
    </source>
</evidence>
<dbReference type="GO" id="GO:0005506">
    <property type="term" value="F:iron ion binding"/>
    <property type="evidence" value="ECO:0007669"/>
    <property type="project" value="InterPro"/>
</dbReference>
<accession>A0A5E4B4Q6</accession>
<protein>
    <submittedName>
        <fullName evidence="13">Uncharacterized protein</fullName>
    </submittedName>
</protein>
<dbReference type="InterPro" id="IPR050182">
    <property type="entry name" value="Cytochrome_P450_fam2"/>
</dbReference>
<keyword evidence="7" id="KW-0492">Microsome</keyword>
<feature type="region of interest" description="Disordered" evidence="12">
    <location>
        <begin position="501"/>
        <end position="532"/>
    </location>
</feature>
<comment type="similarity">
    <text evidence="3">Belongs to the cytochrome P450 family.</text>
</comment>
<evidence type="ECO:0000256" key="5">
    <source>
        <dbReference type="ARBA" id="ARBA00022723"/>
    </source>
</evidence>
<evidence type="ECO:0000256" key="2">
    <source>
        <dbReference type="ARBA" id="ARBA00004524"/>
    </source>
</evidence>
<comment type="subcellular location">
    <subcellularLocation>
        <location evidence="2">Microsome membrane</location>
    </subcellularLocation>
</comment>
<keyword evidence="4" id="KW-0349">Heme</keyword>
<evidence type="ECO:0000313" key="13">
    <source>
        <dbReference type="EMBL" id="VTJ64335.1"/>
    </source>
</evidence>
<evidence type="ECO:0000256" key="8">
    <source>
        <dbReference type="ARBA" id="ARBA00023002"/>
    </source>
</evidence>
<proteinExistence type="inferred from homology"/>
<dbReference type="InterPro" id="IPR002401">
    <property type="entry name" value="Cyt_P450_E_grp-I"/>
</dbReference>
<keyword evidence="11" id="KW-0472">Membrane</keyword>
<dbReference type="Proteomes" id="UP000335636">
    <property type="component" value="Unassembled WGS sequence"/>
</dbReference>
<evidence type="ECO:0000256" key="1">
    <source>
        <dbReference type="ARBA" id="ARBA00001971"/>
    </source>
</evidence>
<keyword evidence="5" id="KW-0479">Metal-binding</keyword>
<evidence type="ECO:0000256" key="10">
    <source>
        <dbReference type="ARBA" id="ARBA00023033"/>
    </source>
</evidence>
<evidence type="ECO:0000256" key="7">
    <source>
        <dbReference type="ARBA" id="ARBA00022848"/>
    </source>
</evidence>
<dbReference type="Gene3D" id="1.10.630.10">
    <property type="entry name" value="Cytochrome P450"/>
    <property type="match status" value="1"/>
</dbReference>
<dbReference type="Pfam" id="PF00067">
    <property type="entry name" value="p450"/>
    <property type="match status" value="1"/>
</dbReference>
<dbReference type="PRINTS" id="PR00463">
    <property type="entry name" value="EP450I"/>
</dbReference>
<keyword evidence="6" id="KW-0256">Endoplasmic reticulum</keyword>
<dbReference type="EMBL" id="CABDUW010000264">
    <property type="protein sequence ID" value="VTJ64335.1"/>
    <property type="molecule type" value="Genomic_DNA"/>
</dbReference>
<evidence type="ECO:0000256" key="9">
    <source>
        <dbReference type="ARBA" id="ARBA00023004"/>
    </source>
</evidence>
<dbReference type="GO" id="GO:0005737">
    <property type="term" value="C:cytoplasm"/>
    <property type="evidence" value="ECO:0007669"/>
    <property type="project" value="TreeGrafter"/>
</dbReference>
<comment type="cofactor">
    <cofactor evidence="1">
        <name>heme</name>
        <dbReference type="ChEBI" id="CHEBI:30413"/>
    </cofactor>
</comment>